<evidence type="ECO:0000313" key="2">
    <source>
        <dbReference type="Proteomes" id="UP000275408"/>
    </source>
</evidence>
<evidence type="ECO:0000313" key="1">
    <source>
        <dbReference type="EMBL" id="RMX52283.1"/>
    </source>
</evidence>
<comment type="caution">
    <text evidence="1">The sequence shown here is derived from an EMBL/GenBank/DDBJ whole genome shotgun (WGS) entry which is preliminary data.</text>
</comment>
<proteinExistence type="predicted"/>
<sequence>MVLPADKGCTSVVMDTDTYRAKMSTLIENGQYQLLHRDPKDCLTHDLRQRDHGIFKVKIKFIDRDPYYYTRRVKEAIHMRLHPNNIHRDSGIEIPEMWMPTIKKHNSRRAVRQRTAGGANH</sequence>
<gene>
    <name evidence="1" type="ORF">pdam_00007940</name>
</gene>
<dbReference type="OrthoDB" id="413953at2759"/>
<protein>
    <submittedName>
        <fullName evidence="1">Uncharacterized protein</fullName>
    </submittedName>
</protein>
<keyword evidence="2" id="KW-1185">Reference proteome</keyword>
<name>A0A3M6UF39_POCDA</name>
<accession>A0A3M6UF39</accession>
<reference evidence="1 2" key="1">
    <citation type="journal article" date="2018" name="Sci. Rep.">
        <title>Comparative analysis of the Pocillopora damicornis genome highlights role of immune system in coral evolution.</title>
        <authorList>
            <person name="Cunning R."/>
            <person name="Bay R.A."/>
            <person name="Gillette P."/>
            <person name="Baker A.C."/>
            <person name="Traylor-Knowles N."/>
        </authorList>
    </citation>
    <scope>NUCLEOTIDE SEQUENCE [LARGE SCALE GENOMIC DNA]</scope>
    <source>
        <strain evidence="1">RSMAS</strain>
        <tissue evidence="1">Whole animal</tissue>
    </source>
</reference>
<dbReference type="EMBL" id="RCHS01001671">
    <property type="protein sequence ID" value="RMX52283.1"/>
    <property type="molecule type" value="Genomic_DNA"/>
</dbReference>
<organism evidence="1 2">
    <name type="scientific">Pocillopora damicornis</name>
    <name type="common">Cauliflower coral</name>
    <name type="synonym">Millepora damicornis</name>
    <dbReference type="NCBI Taxonomy" id="46731"/>
    <lineage>
        <taxon>Eukaryota</taxon>
        <taxon>Metazoa</taxon>
        <taxon>Cnidaria</taxon>
        <taxon>Anthozoa</taxon>
        <taxon>Hexacorallia</taxon>
        <taxon>Scleractinia</taxon>
        <taxon>Astrocoeniina</taxon>
        <taxon>Pocilloporidae</taxon>
        <taxon>Pocillopora</taxon>
    </lineage>
</organism>
<dbReference type="AlphaFoldDB" id="A0A3M6UF39"/>
<dbReference type="Proteomes" id="UP000275408">
    <property type="component" value="Unassembled WGS sequence"/>
</dbReference>